<dbReference type="Pfam" id="PF05449">
    <property type="entry name" value="Phage_holin_3_7"/>
    <property type="match status" value="1"/>
</dbReference>
<evidence type="ECO:0000313" key="2">
    <source>
        <dbReference type="EMBL" id="OAV00215.1"/>
    </source>
</evidence>
<keyword evidence="1" id="KW-1133">Transmembrane helix</keyword>
<dbReference type="RefSeq" id="WP_064619036.1">
    <property type="nucleotide sequence ID" value="NZ_LXHE01000014.1"/>
</dbReference>
<gene>
    <name evidence="2" type="ORF">AO382_1365</name>
</gene>
<sequence length="84" mass="9547">MFEFIAILLNVAIGARLTWFERGEKRHSRRHALLAALMIAASLAHAVYIGFISHSVTLFELVFSAIFAYLVWQSKGNVARLWEV</sequence>
<accession>A0A7Z0UXP9</accession>
<dbReference type="EMBL" id="LXHE01000014">
    <property type="protein sequence ID" value="OAV00215.1"/>
    <property type="molecule type" value="Genomic_DNA"/>
</dbReference>
<dbReference type="InterPro" id="IPR008473">
    <property type="entry name" value="Phage_holin_3_7"/>
</dbReference>
<organism evidence="2 3">
    <name type="scientific">Moraxella catarrhalis</name>
    <name type="common">Branhamella catarrhalis</name>
    <dbReference type="NCBI Taxonomy" id="480"/>
    <lineage>
        <taxon>Bacteria</taxon>
        <taxon>Pseudomonadati</taxon>
        <taxon>Pseudomonadota</taxon>
        <taxon>Gammaproteobacteria</taxon>
        <taxon>Moraxellales</taxon>
        <taxon>Moraxellaceae</taxon>
        <taxon>Moraxella</taxon>
    </lineage>
</organism>
<evidence type="ECO:0000256" key="1">
    <source>
        <dbReference type="SAM" id="Phobius"/>
    </source>
</evidence>
<dbReference type="Proteomes" id="UP000078446">
    <property type="component" value="Unassembled WGS sequence"/>
</dbReference>
<evidence type="ECO:0000313" key="3">
    <source>
        <dbReference type="Proteomes" id="UP000078446"/>
    </source>
</evidence>
<evidence type="ECO:0008006" key="4">
    <source>
        <dbReference type="Google" id="ProtNLM"/>
    </source>
</evidence>
<feature type="transmembrane region" description="Helical" evidence="1">
    <location>
        <begin position="32"/>
        <end position="49"/>
    </location>
</feature>
<dbReference type="AlphaFoldDB" id="A0A7Z0UXP9"/>
<keyword evidence="1" id="KW-0812">Transmembrane</keyword>
<keyword evidence="1" id="KW-0472">Membrane</keyword>
<comment type="caution">
    <text evidence="2">The sequence shown here is derived from an EMBL/GenBank/DDBJ whole genome shotgun (WGS) entry which is preliminary data.</text>
</comment>
<feature type="transmembrane region" description="Helical" evidence="1">
    <location>
        <begin position="55"/>
        <end position="72"/>
    </location>
</feature>
<protein>
    <recommendedName>
        <fullName evidence="4">Phage holin family protein</fullName>
    </recommendedName>
</protein>
<reference evidence="2 3" key="1">
    <citation type="journal article" date="2016" name="Genome Biol. Evol.">
        <title>Comparative Genomic Analyses of the Moraxella catarrhalis Serosensitive and Seroresistant Lineages Demonstrate Their Independent Evolution.</title>
        <authorList>
            <person name="Earl J.P."/>
            <person name="de Vries S.P."/>
            <person name="Ahmed A."/>
            <person name="Powell E."/>
            <person name="Schultz M.P."/>
            <person name="Hermans P.W."/>
            <person name="Hill D.J."/>
            <person name="Zhou Z."/>
            <person name="Constantinidou C.I."/>
            <person name="Hu F.Z."/>
            <person name="Bootsma H.J."/>
            <person name="Ehrlich G.D."/>
        </authorList>
    </citation>
    <scope>NUCLEOTIDE SEQUENCE [LARGE SCALE GENOMIC DNA]</scope>
    <source>
        <strain evidence="2 3">Z7574</strain>
    </source>
</reference>
<name>A0A7Z0UXP9_MORCA</name>
<proteinExistence type="predicted"/>